<reference evidence="5 6" key="1">
    <citation type="submission" date="2016-02" db="EMBL/GenBank/DDBJ databases">
        <title>Ulvibacter sp. LPB0005, isolated from Thais luteostoma.</title>
        <authorList>
            <person name="Shin S.-K."/>
            <person name="Yi H."/>
        </authorList>
    </citation>
    <scope>NUCLEOTIDE SEQUENCE [LARGE SCALE GENOMIC DNA]</scope>
    <source>
        <strain evidence="5 6">LPB0005</strain>
    </source>
</reference>
<protein>
    <submittedName>
        <fullName evidence="5">Transcriptional regulator</fullName>
    </submittedName>
</protein>
<dbReference type="InterPro" id="IPR005650">
    <property type="entry name" value="BlaI_family"/>
</dbReference>
<dbReference type="EMBL" id="LRXL01000045">
    <property type="protein sequence ID" value="OAB77994.1"/>
    <property type="molecule type" value="Genomic_DNA"/>
</dbReference>
<evidence type="ECO:0000313" key="5">
    <source>
        <dbReference type="EMBL" id="OAB77994.1"/>
    </source>
</evidence>
<name>A0A167GX33_9FLAO</name>
<organism evidence="5 6">
    <name type="scientific">Cochleicola gelatinilyticus</name>
    <dbReference type="NCBI Taxonomy" id="1763537"/>
    <lineage>
        <taxon>Bacteria</taxon>
        <taxon>Pseudomonadati</taxon>
        <taxon>Bacteroidota</taxon>
        <taxon>Flavobacteriia</taxon>
        <taxon>Flavobacteriales</taxon>
        <taxon>Flavobacteriaceae</taxon>
        <taxon>Cochleicola</taxon>
    </lineage>
</organism>
<dbReference type="PIRSF" id="PIRSF019455">
    <property type="entry name" value="CopR_AtkY"/>
    <property type="match status" value="1"/>
</dbReference>
<evidence type="ECO:0000256" key="4">
    <source>
        <dbReference type="ARBA" id="ARBA00023163"/>
    </source>
</evidence>
<keyword evidence="2" id="KW-0805">Transcription regulation</keyword>
<dbReference type="InterPro" id="IPR036388">
    <property type="entry name" value="WH-like_DNA-bd_sf"/>
</dbReference>
<accession>A0A167GX33</accession>
<dbReference type="GO" id="GO:0045892">
    <property type="term" value="P:negative regulation of DNA-templated transcription"/>
    <property type="evidence" value="ECO:0007669"/>
    <property type="project" value="InterPro"/>
</dbReference>
<evidence type="ECO:0000313" key="6">
    <source>
        <dbReference type="Proteomes" id="UP000077013"/>
    </source>
</evidence>
<gene>
    <name evidence="5" type="ORF">ULVI_10925</name>
</gene>
<comment type="caution">
    <text evidence="5">The sequence shown here is derived from an EMBL/GenBank/DDBJ whole genome shotgun (WGS) entry which is preliminary data.</text>
</comment>
<comment type="similarity">
    <text evidence="1">Belongs to the BlaI transcriptional regulatory family.</text>
</comment>
<proteinExistence type="inferred from homology"/>
<evidence type="ECO:0000256" key="1">
    <source>
        <dbReference type="ARBA" id="ARBA00011046"/>
    </source>
</evidence>
<dbReference type="SUPFAM" id="SSF46785">
    <property type="entry name" value="Winged helix' DNA-binding domain"/>
    <property type="match status" value="1"/>
</dbReference>
<sequence length="120" mass="14333">MQKLAKREEQIMQAFWKLEKAFVKEIIDELPEPKPHYNSVSTMVRILEEKGFLAHNSFGKTHQYYPVVLKEQYQKTIVSDVVGKYFENSYSKMISFFAKEENIDEKELQQIINQIKNRKK</sequence>
<dbReference type="Proteomes" id="UP000077013">
    <property type="component" value="Unassembled WGS sequence"/>
</dbReference>
<dbReference type="STRING" id="1763537.ULVI_10925"/>
<dbReference type="Gene3D" id="1.10.4040.10">
    <property type="entry name" value="Penicillinase repressor domain"/>
    <property type="match status" value="1"/>
</dbReference>
<dbReference type="AlphaFoldDB" id="A0A167GX33"/>
<dbReference type="Pfam" id="PF03965">
    <property type="entry name" value="Penicillinase_R"/>
    <property type="match status" value="1"/>
</dbReference>
<keyword evidence="4" id="KW-0804">Transcription</keyword>
<dbReference type="Gene3D" id="1.10.10.10">
    <property type="entry name" value="Winged helix-like DNA-binding domain superfamily/Winged helix DNA-binding domain"/>
    <property type="match status" value="1"/>
</dbReference>
<dbReference type="InterPro" id="IPR036390">
    <property type="entry name" value="WH_DNA-bd_sf"/>
</dbReference>
<dbReference type="GO" id="GO:0003677">
    <property type="term" value="F:DNA binding"/>
    <property type="evidence" value="ECO:0007669"/>
    <property type="project" value="UniProtKB-KW"/>
</dbReference>
<evidence type="ECO:0000256" key="3">
    <source>
        <dbReference type="ARBA" id="ARBA00023125"/>
    </source>
</evidence>
<keyword evidence="6" id="KW-1185">Reference proteome</keyword>
<keyword evidence="3" id="KW-0238">DNA-binding</keyword>
<evidence type="ECO:0000256" key="2">
    <source>
        <dbReference type="ARBA" id="ARBA00023015"/>
    </source>
</evidence>
<dbReference type="OrthoDB" id="1098508at2"/>
<dbReference type="RefSeq" id="WP_068592752.1">
    <property type="nucleotide sequence ID" value="NZ_LRXL01000045.1"/>
</dbReference>